<keyword evidence="5" id="KW-1185">Reference proteome</keyword>
<dbReference type="PANTHER" id="PTHR11017">
    <property type="entry name" value="LEUCINE-RICH REPEAT-CONTAINING PROTEIN"/>
    <property type="match status" value="1"/>
</dbReference>
<dbReference type="AlphaFoldDB" id="A0A2U1LM98"/>
<dbReference type="InterPro" id="IPR045344">
    <property type="entry name" value="C-JID"/>
</dbReference>
<evidence type="ECO:0000256" key="2">
    <source>
        <dbReference type="ARBA" id="ARBA00022737"/>
    </source>
</evidence>
<feature type="domain" description="C-JID" evidence="3">
    <location>
        <begin position="415"/>
        <end position="536"/>
    </location>
</feature>
<comment type="caution">
    <text evidence="4">The sequence shown here is derived from an EMBL/GenBank/DDBJ whole genome shotgun (WGS) entry which is preliminary data.</text>
</comment>
<proteinExistence type="predicted"/>
<sequence length="589" mass="68338">MSMISEKVEAIVDTTRYHFSDTPMPCCSAEVFKTMKKLRLLDVKGKFTVSEPEYFPEDLIWLCWYLYPFESLRIKGGMTKLVGLEMQSGHMKQLQIEEKVILPNLKFMDLSFSCSITSFPDISGVPNLERLNLSFCSELVEVHQSVLLHERIIHLYLSDCDSLRSLPSSIYMKSLQTLHLNGCISLEKFPEVSSEMGCLLVLNIDGCERIRELPSSLELLTGLIILTMGKYSDMELEQIEKYKQPNVYAFLSGSLRVVDFKRNRHSEKHFFTYLCTARSSLEKLDLSYNDGLYLRFLGLSEFSHLKYLNLSCCINFTSIYELPPLIQVLKADYCRSLEVIEGLFDKYKWLFKISLISCHDIQGLSVQCMSSSELLVLKCAIVNHQLSVTVPEENYIIPSPSDFVPRRGPYYTQKENYIPKWFNNRRVGDKIPLNLPQTQITEMIGLAMCCRLHPQFYKKMKTYLRVIFESTVEEKIIFVQPTSTETSFGHLWIGYIPMDFLQKLCGGFDFEDLVITFSSSYEIRECGVHVVYKDDIKLMTRLESWIPDHMEFGWTDHDGVCREDLQRGKWSKPSFLCDTEEPNIKYIRL</sequence>
<dbReference type="PANTHER" id="PTHR11017:SF479">
    <property type="entry name" value="DISEASE RESISTANCE PROTEIN (TIR-NBS-LRR CLASS) FAMILY"/>
    <property type="match status" value="1"/>
</dbReference>
<gene>
    <name evidence="4" type="ORF">CTI12_AA476190</name>
</gene>
<dbReference type="SUPFAM" id="SSF52058">
    <property type="entry name" value="L domain-like"/>
    <property type="match status" value="1"/>
</dbReference>
<reference evidence="4 5" key="1">
    <citation type="journal article" date="2018" name="Mol. Plant">
        <title>The genome of Artemisia annua provides insight into the evolution of Asteraceae family and artemisinin biosynthesis.</title>
        <authorList>
            <person name="Shen Q."/>
            <person name="Zhang L."/>
            <person name="Liao Z."/>
            <person name="Wang S."/>
            <person name="Yan T."/>
            <person name="Shi P."/>
            <person name="Liu M."/>
            <person name="Fu X."/>
            <person name="Pan Q."/>
            <person name="Wang Y."/>
            <person name="Lv Z."/>
            <person name="Lu X."/>
            <person name="Zhang F."/>
            <person name="Jiang W."/>
            <person name="Ma Y."/>
            <person name="Chen M."/>
            <person name="Hao X."/>
            <person name="Li L."/>
            <person name="Tang Y."/>
            <person name="Lv G."/>
            <person name="Zhou Y."/>
            <person name="Sun X."/>
            <person name="Brodelius P.E."/>
            <person name="Rose J.K.C."/>
            <person name="Tang K."/>
        </authorList>
    </citation>
    <scope>NUCLEOTIDE SEQUENCE [LARGE SCALE GENOMIC DNA]</scope>
    <source>
        <strain evidence="5">cv. Huhao1</strain>
        <tissue evidence="4">Leaf</tissue>
    </source>
</reference>
<evidence type="ECO:0000259" key="3">
    <source>
        <dbReference type="Pfam" id="PF20160"/>
    </source>
</evidence>
<dbReference type="OrthoDB" id="1034734at2759"/>
<evidence type="ECO:0000313" key="4">
    <source>
        <dbReference type="EMBL" id="PWA50114.1"/>
    </source>
</evidence>
<organism evidence="4 5">
    <name type="scientific">Artemisia annua</name>
    <name type="common">Sweet wormwood</name>
    <dbReference type="NCBI Taxonomy" id="35608"/>
    <lineage>
        <taxon>Eukaryota</taxon>
        <taxon>Viridiplantae</taxon>
        <taxon>Streptophyta</taxon>
        <taxon>Embryophyta</taxon>
        <taxon>Tracheophyta</taxon>
        <taxon>Spermatophyta</taxon>
        <taxon>Magnoliopsida</taxon>
        <taxon>eudicotyledons</taxon>
        <taxon>Gunneridae</taxon>
        <taxon>Pentapetalae</taxon>
        <taxon>asterids</taxon>
        <taxon>campanulids</taxon>
        <taxon>Asterales</taxon>
        <taxon>Asteraceae</taxon>
        <taxon>Asteroideae</taxon>
        <taxon>Anthemideae</taxon>
        <taxon>Artemisiinae</taxon>
        <taxon>Artemisia</taxon>
    </lineage>
</organism>
<dbReference type="Gene3D" id="3.80.10.10">
    <property type="entry name" value="Ribonuclease Inhibitor"/>
    <property type="match status" value="2"/>
</dbReference>
<name>A0A2U1LM98_ARTAN</name>
<evidence type="ECO:0000256" key="1">
    <source>
        <dbReference type="ARBA" id="ARBA00022614"/>
    </source>
</evidence>
<evidence type="ECO:0000313" key="5">
    <source>
        <dbReference type="Proteomes" id="UP000245207"/>
    </source>
</evidence>
<dbReference type="InterPro" id="IPR044974">
    <property type="entry name" value="Disease_R_plants"/>
</dbReference>
<accession>A0A2U1LM98</accession>
<protein>
    <submittedName>
        <fullName evidence="4">Leucine-rich repeat-containing protein</fullName>
    </submittedName>
</protein>
<dbReference type="GO" id="GO:0006952">
    <property type="term" value="P:defense response"/>
    <property type="evidence" value="ECO:0007669"/>
    <property type="project" value="InterPro"/>
</dbReference>
<dbReference type="Proteomes" id="UP000245207">
    <property type="component" value="Unassembled WGS sequence"/>
</dbReference>
<dbReference type="InterPro" id="IPR032675">
    <property type="entry name" value="LRR_dom_sf"/>
</dbReference>
<dbReference type="EMBL" id="PKPP01008664">
    <property type="protein sequence ID" value="PWA50114.1"/>
    <property type="molecule type" value="Genomic_DNA"/>
</dbReference>
<keyword evidence="2" id="KW-0677">Repeat</keyword>
<dbReference type="Pfam" id="PF20160">
    <property type="entry name" value="C-JID"/>
    <property type="match status" value="1"/>
</dbReference>
<keyword evidence="1" id="KW-0433">Leucine-rich repeat</keyword>